<dbReference type="PANTHER" id="PTHR32322">
    <property type="entry name" value="INNER MEMBRANE TRANSPORTER"/>
    <property type="match status" value="1"/>
</dbReference>
<evidence type="ECO:0000313" key="8">
    <source>
        <dbReference type="EMBL" id="RVT66961.1"/>
    </source>
</evidence>
<keyword evidence="5 6" id="KW-0472">Membrane</keyword>
<feature type="transmembrane region" description="Helical" evidence="6">
    <location>
        <begin position="37"/>
        <end position="56"/>
    </location>
</feature>
<proteinExistence type="inferred from homology"/>
<dbReference type="InterPro" id="IPR000620">
    <property type="entry name" value="EamA_dom"/>
</dbReference>
<dbReference type="Pfam" id="PF00892">
    <property type="entry name" value="EamA"/>
    <property type="match status" value="2"/>
</dbReference>
<dbReference type="PANTHER" id="PTHR32322:SF2">
    <property type="entry name" value="EAMA DOMAIN-CONTAINING PROTEIN"/>
    <property type="match status" value="1"/>
</dbReference>
<evidence type="ECO:0000256" key="1">
    <source>
        <dbReference type="ARBA" id="ARBA00004127"/>
    </source>
</evidence>
<comment type="caution">
    <text evidence="8">The sequence shown here is derived from an EMBL/GenBank/DDBJ whole genome shotgun (WGS) entry which is preliminary data.</text>
</comment>
<feature type="transmembrane region" description="Helical" evidence="6">
    <location>
        <begin position="159"/>
        <end position="178"/>
    </location>
</feature>
<protein>
    <submittedName>
        <fullName evidence="8">EamA family transporter</fullName>
    </submittedName>
</protein>
<dbReference type="InterPro" id="IPR050638">
    <property type="entry name" value="AA-Vitamin_Transporters"/>
</dbReference>
<comment type="similarity">
    <text evidence="2">Belongs to the EamA transporter family.</text>
</comment>
<evidence type="ECO:0000256" key="2">
    <source>
        <dbReference type="ARBA" id="ARBA00007362"/>
    </source>
</evidence>
<feature type="transmembrane region" description="Helical" evidence="6">
    <location>
        <begin position="134"/>
        <end position="153"/>
    </location>
</feature>
<reference evidence="8 9" key="1">
    <citation type="submission" date="2019-01" db="EMBL/GenBank/DDBJ databases">
        <title>Bacillus sp. M5HDSG1-1, whole genome shotgun sequence.</title>
        <authorList>
            <person name="Tuo L."/>
        </authorList>
    </citation>
    <scope>NUCLEOTIDE SEQUENCE [LARGE SCALE GENOMIC DNA]</scope>
    <source>
        <strain evidence="8 9">M5HDSG1-1</strain>
    </source>
</reference>
<keyword evidence="4 6" id="KW-1133">Transmembrane helix</keyword>
<dbReference type="AlphaFoldDB" id="A0A437KF93"/>
<organism evidence="8 9">
    <name type="scientific">Niallia taxi</name>
    <dbReference type="NCBI Taxonomy" id="2499688"/>
    <lineage>
        <taxon>Bacteria</taxon>
        <taxon>Bacillati</taxon>
        <taxon>Bacillota</taxon>
        <taxon>Bacilli</taxon>
        <taxon>Bacillales</taxon>
        <taxon>Bacillaceae</taxon>
        <taxon>Niallia</taxon>
    </lineage>
</organism>
<keyword evidence="9" id="KW-1185">Reference proteome</keyword>
<feature type="transmembrane region" description="Helical" evidence="6">
    <location>
        <begin position="76"/>
        <end position="95"/>
    </location>
</feature>
<evidence type="ECO:0000256" key="5">
    <source>
        <dbReference type="ARBA" id="ARBA00023136"/>
    </source>
</evidence>
<sequence>MISNNRKKGLFFVITGAAFWGVGGTVAQKLFQSYEVNVDWLVVVRLLLSGCILLLFKLFSKNRREIINIWKEPSTAIRLVVFSVFGMLAVQYTYMASIHHGNAAVATLLQYLSPIMIMLYYLVTRKMRLTKVDVYTAILALSGCFLLLTNGTLSKLSVPIPAVVWGVLSGLAAAFYTLSAGSLLKKFDSLVVVGWAMIIGGLCLNIVEPIWRTAPASITAVQLIYLVFVILFGTMIAFWFYIKSLETLMPKEASLLGSIEPLAACLTTVFWLNMPFGLFQWLGAACIISVVLLLTSSKRQAAPSASDDIPI</sequence>
<feature type="transmembrane region" description="Helical" evidence="6">
    <location>
        <begin position="254"/>
        <end position="272"/>
    </location>
</feature>
<gene>
    <name evidence="8" type="ORF">EM808_00255</name>
</gene>
<dbReference type="InterPro" id="IPR037185">
    <property type="entry name" value="EmrE-like"/>
</dbReference>
<evidence type="ECO:0000259" key="7">
    <source>
        <dbReference type="Pfam" id="PF00892"/>
    </source>
</evidence>
<feature type="transmembrane region" description="Helical" evidence="6">
    <location>
        <begin position="101"/>
        <end position="122"/>
    </location>
</feature>
<feature type="transmembrane region" description="Helical" evidence="6">
    <location>
        <begin position="190"/>
        <end position="211"/>
    </location>
</feature>
<feature type="domain" description="EamA" evidence="7">
    <location>
        <begin position="8"/>
        <end position="148"/>
    </location>
</feature>
<evidence type="ECO:0000256" key="4">
    <source>
        <dbReference type="ARBA" id="ARBA00022989"/>
    </source>
</evidence>
<dbReference type="Proteomes" id="UP000288024">
    <property type="component" value="Unassembled WGS sequence"/>
</dbReference>
<dbReference type="RefSeq" id="WP_127734314.1">
    <property type="nucleotide sequence ID" value="NZ_RZTZ01000001.1"/>
</dbReference>
<feature type="transmembrane region" description="Helical" evidence="6">
    <location>
        <begin position="223"/>
        <end position="242"/>
    </location>
</feature>
<evidence type="ECO:0000313" key="9">
    <source>
        <dbReference type="Proteomes" id="UP000288024"/>
    </source>
</evidence>
<feature type="transmembrane region" description="Helical" evidence="6">
    <location>
        <begin position="278"/>
        <end position="295"/>
    </location>
</feature>
<feature type="domain" description="EamA" evidence="7">
    <location>
        <begin position="162"/>
        <end position="295"/>
    </location>
</feature>
<dbReference type="SUPFAM" id="SSF103481">
    <property type="entry name" value="Multidrug resistance efflux transporter EmrE"/>
    <property type="match status" value="2"/>
</dbReference>
<evidence type="ECO:0000256" key="6">
    <source>
        <dbReference type="SAM" id="Phobius"/>
    </source>
</evidence>
<name>A0A437KF93_9BACI</name>
<dbReference type="GO" id="GO:0016020">
    <property type="term" value="C:membrane"/>
    <property type="evidence" value="ECO:0007669"/>
    <property type="project" value="UniProtKB-SubCell"/>
</dbReference>
<comment type="subcellular location">
    <subcellularLocation>
        <location evidence="1">Endomembrane system</location>
        <topology evidence="1">Multi-pass membrane protein</topology>
    </subcellularLocation>
</comment>
<keyword evidence="3 6" id="KW-0812">Transmembrane</keyword>
<accession>A0A437KF93</accession>
<evidence type="ECO:0000256" key="3">
    <source>
        <dbReference type="ARBA" id="ARBA00022692"/>
    </source>
</evidence>
<dbReference type="EMBL" id="RZTZ01000001">
    <property type="protein sequence ID" value="RVT66961.1"/>
    <property type="molecule type" value="Genomic_DNA"/>
</dbReference>